<feature type="non-terminal residue" evidence="3">
    <location>
        <position position="433"/>
    </location>
</feature>
<feature type="region of interest" description="Disordered" evidence="2">
    <location>
        <begin position="381"/>
        <end position="433"/>
    </location>
</feature>
<dbReference type="OrthoDB" id="308449at2759"/>
<sequence>MATDIEIFVGTSQDFLLSFKVKKSDDQKFVLERVIAHRCHNGSIICMDTNGRYLATGGGDDRIVIIDLKLNRDIQEIIRHEGSINSLAFTHKCSDLLSGSDDGRLIATTVGSWKLSNVWKKPHTGKAVLKVCLHESDKFALTLGKDGTLRGWDMIKGTQIKTFNTKYLSDARIVLDNIELCPNGNTFAISGQKTVSLFSFTRTEPYDDLTLNSKVTSLCWLDDENLLVGMEDGSIEWANINASTHVNLPNIHTRRIKGMHFLKGFLGTICSTGCVSLWEATIATKQLTLVCSVSDDSVRPTCIRLIDSTVNRYKENIVSIPKVEKEVTNSVSTAISTPATRKTVSLRENTTKSTRKRKAENATQKLAVFRGENIDDDFEVSKKKGITKKGQQTQQSPASSEKPPAKIKSRLSLSTPNNKNKSGVKKSEPLGHS</sequence>
<dbReference type="EMBL" id="WJQU01000002">
    <property type="protein sequence ID" value="KAJ6644221.1"/>
    <property type="molecule type" value="Genomic_DNA"/>
</dbReference>
<comment type="function">
    <text evidence="1">Negatively regulates the PAK1 kinase. PAK1 is a member of the PAK kinase family, which has been shown to play a positive role in the regulation of signaling pathways involving MAPK8 and RELA. PAK1 exists as an inactive homodimer, which is activated by binding of small GTPases such as CDC42 to an N-terminal regulatory domain. PAK1IP1 also binds to the N-terminus of PAK1, and inhibits the specific activation of PAK1 by CDC42. May be involved in ribosomal large subunit assembly.</text>
</comment>
<dbReference type="Proteomes" id="UP001151699">
    <property type="component" value="Chromosome B"/>
</dbReference>
<evidence type="ECO:0000313" key="4">
    <source>
        <dbReference type="Proteomes" id="UP001151699"/>
    </source>
</evidence>
<dbReference type="SUPFAM" id="SSF50978">
    <property type="entry name" value="WD40 repeat-like"/>
    <property type="match status" value="1"/>
</dbReference>
<protein>
    <submittedName>
        <fullName evidence="3">P21-activated protein kinase-interacting protein 1-like</fullName>
    </submittedName>
</protein>
<feature type="compositionally biased region" description="Polar residues" evidence="2">
    <location>
        <begin position="411"/>
        <end position="421"/>
    </location>
</feature>
<proteinExistence type="predicted"/>
<dbReference type="AlphaFoldDB" id="A0A9Q0N608"/>
<keyword evidence="4" id="KW-1185">Reference proteome</keyword>
<accession>A0A9Q0N608</accession>
<gene>
    <name evidence="3" type="primary">pak1ip1</name>
    <name evidence="3" type="ORF">Bhyg_09188</name>
</gene>
<feature type="region of interest" description="Disordered" evidence="2">
    <location>
        <begin position="332"/>
        <end position="364"/>
    </location>
</feature>
<keyword evidence="3" id="KW-0418">Kinase</keyword>
<evidence type="ECO:0000256" key="2">
    <source>
        <dbReference type="SAM" id="MobiDB-lite"/>
    </source>
</evidence>
<dbReference type="InterPro" id="IPR051959">
    <property type="entry name" value="PAK1-Kinase_Regulator"/>
</dbReference>
<dbReference type="PANTHER" id="PTHR44675:SF1">
    <property type="entry name" value="P21-ACTIVATED PROTEIN KINASE-INTERACTING PROTEIN 1"/>
    <property type="match status" value="1"/>
</dbReference>
<dbReference type="PANTHER" id="PTHR44675">
    <property type="entry name" value="PAK1 INTERACTING PROTEIN 1"/>
    <property type="match status" value="1"/>
</dbReference>
<evidence type="ECO:0000313" key="3">
    <source>
        <dbReference type="EMBL" id="KAJ6644221.1"/>
    </source>
</evidence>
<evidence type="ECO:0000256" key="1">
    <source>
        <dbReference type="ARBA" id="ARBA00045213"/>
    </source>
</evidence>
<name>A0A9Q0N608_9DIPT</name>
<dbReference type="Pfam" id="PF00400">
    <property type="entry name" value="WD40"/>
    <property type="match status" value="2"/>
</dbReference>
<comment type="caution">
    <text evidence="3">The sequence shown here is derived from an EMBL/GenBank/DDBJ whole genome shotgun (WGS) entry which is preliminary data.</text>
</comment>
<dbReference type="SMART" id="SM00320">
    <property type="entry name" value="WD40"/>
    <property type="match status" value="5"/>
</dbReference>
<organism evidence="3 4">
    <name type="scientific">Pseudolycoriella hygida</name>
    <dbReference type="NCBI Taxonomy" id="35572"/>
    <lineage>
        <taxon>Eukaryota</taxon>
        <taxon>Metazoa</taxon>
        <taxon>Ecdysozoa</taxon>
        <taxon>Arthropoda</taxon>
        <taxon>Hexapoda</taxon>
        <taxon>Insecta</taxon>
        <taxon>Pterygota</taxon>
        <taxon>Neoptera</taxon>
        <taxon>Endopterygota</taxon>
        <taxon>Diptera</taxon>
        <taxon>Nematocera</taxon>
        <taxon>Sciaroidea</taxon>
        <taxon>Sciaridae</taxon>
        <taxon>Pseudolycoriella</taxon>
    </lineage>
</organism>
<dbReference type="GO" id="GO:0016301">
    <property type="term" value="F:kinase activity"/>
    <property type="evidence" value="ECO:0007669"/>
    <property type="project" value="UniProtKB-KW"/>
</dbReference>
<reference evidence="3" key="1">
    <citation type="submission" date="2022-07" db="EMBL/GenBank/DDBJ databases">
        <authorList>
            <person name="Trinca V."/>
            <person name="Uliana J.V.C."/>
            <person name="Torres T.T."/>
            <person name="Ward R.J."/>
            <person name="Monesi N."/>
        </authorList>
    </citation>
    <scope>NUCLEOTIDE SEQUENCE</scope>
    <source>
        <strain evidence="3">HSMRA1968</strain>
        <tissue evidence="3">Whole embryos</tissue>
    </source>
</reference>
<dbReference type="InterPro" id="IPR001680">
    <property type="entry name" value="WD40_rpt"/>
</dbReference>
<keyword evidence="3" id="KW-0808">Transferase</keyword>
<dbReference type="InterPro" id="IPR015943">
    <property type="entry name" value="WD40/YVTN_repeat-like_dom_sf"/>
</dbReference>
<feature type="compositionally biased region" description="Polar residues" evidence="2">
    <location>
        <begin position="332"/>
        <end position="352"/>
    </location>
</feature>
<dbReference type="Gene3D" id="2.130.10.10">
    <property type="entry name" value="YVTN repeat-like/Quinoprotein amine dehydrogenase"/>
    <property type="match status" value="2"/>
</dbReference>
<dbReference type="InterPro" id="IPR036322">
    <property type="entry name" value="WD40_repeat_dom_sf"/>
</dbReference>